<dbReference type="AlphaFoldDB" id="A0AAU9LDD5"/>
<evidence type="ECO:0000256" key="1">
    <source>
        <dbReference type="SAM" id="MobiDB-lite"/>
    </source>
</evidence>
<evidence type="ECO:0000313" key="4">
    <source>
        <dbReference type="Proteomes" id="UP001157418"/>
    </source>
</evidence>
<sequence length="109" mass="11972">MGLDAIKPSPVPTGEENTPNQSASLLSFDTDITTIPTKHSTTTVLLFSLLLTTHVALSAAFVFAFLLFSSITSTNHHYNTTALQIARPLSKFTHSVVILISSDQFRFRY</sequence>
<accession>A0AAU9LDD5</accession>
<feature type="transmembrane region" description="Helical" evidence="2">
    <location>
        <begin position="44"/>
        <end position="68"/>
    </location>
</feature>
<keyword evidence="2" id="KW-0472">Membrane</keyword>
<organism evidence="3 4">
    <name type="scientific">Lactuca virosa</name>
    <dbReference type="NCBI Taxonomy" id="75947"/>
    <lineage>
        <taxon>Eukaryota</taxon>
        <taxon>Viridiplantae</taxon>
        <taxon>Streptophyta</taxon>
        <taxon>Embryophyta</taxon>
        <taxon>Tracheophyta</taxon>
        <taxon>Spermatophyta</taxon>
        <taxon>Magnoliopsida</taxon>
        <taxon>eudicotyledons</taxon>
        <taxon>Gunneridae</taxon>
        <taxon>Pentapetalae</taxon>
        <taxon>asterids</taxon>
        <taxon>campanulids</taxon>
        <taxon>Asterales</taxon>
        <taxon>Asteraceae</taxon>
        <taxon>Cichorioideae</taxon>
        <taxon>Cichorieae</taxon>
        <taxon>Lactucinae</taxon>
        <taxon>Lactuca</taxon>
    </lineage>
</organism>
<evidence type="ECO:0000313" key="3">
    <source>
        <dbReference type="EMBL" id="CAH1413559.1"/>
    </source>
</evidence>
<keyword evidence="2" id="KW-0812">Transmembrane</keyword>
<protein>
    <recommendedName>
        <fullName evidence="5">Transmembrane protein</fullName>
    </recommendedName>
</protein>
<dbReference type="Proteomes" id="UP001157418">
    <property type="component" value="Unassembled WGS sequence"/>
</dbReference>
<name>A0AAU9LDD5_9ASTR</name>
<evidence type="ECO:0000256" key="2">
    <source>
        <dbReference type="SAM" id="Phobius"/>
    </source>
</evidence>
<comment type="caution">
    <text evidence="3">The sequence shown here is derived from an EMBL/GenBank/DDBJ whole genome shotgun (WGS) entry which is preliminary data.</text>
</comment>
<proteinExistence type="predicted"/>
<reference evidence="3 4" key="1">
    <citation type="submission" date="2022-01" db="EMBL/GenBank/DDBJ databases">
        <authorList>
            <person name="Xiong W."/>
            <person name="Schranz E."/>
        </authorList>
    </citation>
    <scope>NUCLEOTIDE SEQUENCE [LARGE SCALE GENOMIC DNA]</scope>
</reference>
<gene>
    <name evidence="3" type="ORF">LVIROSA_LOCUS1517</name>
</gene>
<keyword evidence="2" id="KW-1133">Transmembrane helix</keyword>
<feature type="region of interest" description="Disordered" evidence="1">
    <location>
        <begin position="1"/>
        <end position="22"/>
    </location>
</feature>
<keyword evidence="4" id="KW-1185">Reference proteome</keyword>
<dbReference type="EMBL" id="CAKMRJ010000001">
    <property type="protein sequence ID" value="CAH1413559.1"/>
    <property type="molecule type" value="Genomic_DNA"/>
</dbReference>
<evidence type="ECO:0008006" key="5">
    <source>
        <dbReference type="Google" id="ProtNLM"/>
    </source>
</evidence>